<evidence type="ECO:0000313" key="1">
    <source>
        <dbReference type="EMBL" id="GEU53458.1"/>
    </source>
</evidence>
<organism evidence="1">
    <name type="scientific">Tanacetum cinerariifolium</name>
    <name type="common">Dalmatian daisy</name>
    <name type="synonym">Chrysanthemum cinerariifolium</name>
    <dbReference type="NCBI Taxonomy" id="118510"/>
    <lineage>
        <taxon>Eukaryota</taxon>
        <taxon>Viridiplantae</taxon>
        <taxon>Streptophyta</taxon>
        <taxon>Embryophyta</taxon>
        <taxon>Tracheophyta</taxon>
        <taxon>Spermatophyta</taxon>
        <taxon>Magnoliopsida</taxon>
        <taxon>eudicotyledons</taxon>
        <taxon>Gunneridae</taxon>
        <taxon>Pentapetalae</taxon>
        <taxon>asterids</taxon>
        <taxon>campanulids</taxon>
        <taxon>Asterales</taxon>
        <taxon>Asteraceae</taxon>
        <taxon>Asteroideae</taxon>
        <taxon>Anthemideae</taxon>
        <taxon>Anthemidinae</taxon>
        <taxon>Tanacetum</taxon>
    </lineage>
</organism>
<reference evidence="1" key="1">
    <citation type="journal article" date="2019" name="Sci. Rep.">
        <title>Draft genome of Tanacetum cinerariifolium, the natural source of mosquito coil.</title>
        <authorList>
            <person name="Yamashiro T."/>
            <person name="Shiraishi A."/>
            <person name="Satake H."/>
            <person name="Nakayama K."/>
        </authorList>
    </citation>
    <scope>NUCLEOTIDE SEQUENCE</scope>
</reference>
<name>A0A6L2KVJ3_TANCI</name>
<dbReference type="PANTHER" id="PTHR33116:SF78">
    <property type="entry name" value="OS12G0587133 PROTEIN"/>
    <property type="match status" value="1"/>
</dbReference>
<keyword evidence="1" id="KW-0548">Nucleotidyltransferase</keyword>
<accession>A0A6L2KVJ3</accession>
<dbReference type="AlphaFoldDB" id="A0A6L2KVJ3"/>
<keyword evidence="1" id="KW-0808">Transferase</keyword>
<gene>
    <name evidence="1" type="ORF">Tci_025436</name>
</gene>
<sequence length="373" mass="42924">MKCVTTTSFSIFINDVNSGYFRGASVSVLKNAIEEFGRVAGLISNYNKNTIIFSSLSEEEKQNILEVPFKVEKLPIKYLGVPFTTNRIGIKEGKSLIEKVENDLISNRDMYDERFSARMTVYEMTGHSNWRWPVVWTNKFPILLSIQNSNLNEQAEDKIMWKNKEGRVNNFSVKQNYTDLLVDEVDVEWYSADFCFNGNSINSIIRRLSFAASVYLLRQKRNRRIFKDERRSNEELFRIFNETVRLRLMSLNVNDSSAFRKEQEAWDVKFCIKKVDTIGREDIRCKDQSTNGLEGCDTWDGGKGTWGGRVRSFGTVPVVLRTQEIVWGKGLKWRESSSLKFSPAISETGKTAMSLLSVECTTTTPLLLRVFCD</sequence>
<proteinExistence type="predicted"/>
<keyword evidence="1" id="KW-0695">RNA-directed DNA polymerase</keyword>
<dbReference type="EMBL" id="BKCJ010003176">
    <property type="protein sequence ID" value="GEU53458.1"/>
    <property type="molecule type" value="Genomic_DNA"/>
</dbReference>
<comment type="caution">
    <text evidence="1">The sequence shown here is derived from an EMBL/GenBank/DDBJ whole genome shotgun (WGS) entry which is preliminary data.</text>
</comment>
<dbReference type="GO" id="GO:0003964">
    <property type="term" value="F:RNA-directed DNA polymerase activity"/>
    <property type="evidence" value="ECO:0007669"/>
    <property type="project" value="UniProtKB-KW"/>
</dbReference>
<dbReference type="PANTHER" id="PTHR33116">
    <property type="entry name" value="REVERSE TRANSCRIPTASE ZINC-BINDING DOMAIN-CONTAINING PROTEIN-RELATED-RELATED"/>
    <property type="match status" value="1"/>
</dbReference>
<protein>
    <submittedName>
        <fullName evidence="1">RNA-directed DNA polymerase, eukaryota, reverse transcriptase zinc-binding domain protein</fullName>
    </submittedName>
</protein>